<reference evidence="6" key="2">
    <citation type="submission" date="2019-08" db="EMBL/GenBank/DDBJ databases">
        <title>Investigation of anaerobic lignin degradation for improved lignocellulosic biofuels.</title>
        <authorList>
            <person name="Deangelis K.PhD."/>
        </authorList>
    </citation>
    <scope>NUCLEOTIDE SEQUENCE [LARGE SCALE GENOMIC DNA]</scope>
    <source>
        <strain evidence="6">128R</strain>
    </source>
</reference>
<feature type="region of interest" description="Disordered" evidence="4">
    <location>
        <begin position="166"/>
        <end position="192"/>
    </location>
</feature>
<dbReference type="Gene3D" id="3.30.750.140">
    <property type="match status" value="1"/>
</dbReference>
<sequence length="404" mass="42308">MNLNVISALLATGDGKVADEAMLSLDDTELSSSFAQLLGERFIPDGHVKGKLAATPLPNSEPHVPALSRQQLNQLLASFSERGQLLTKPHDVDEVTDSAPLHAASDDEKPLQPLTDVDPATLQALFAMLPGTSAQPLPEDNRVVAGEQPGDEAALVPTSSLLATLGENADQPTPHLTGQQHQPKAEDKPTLAAKTDTSAMLPASAETHRDNGTASLKLAGEPVQASSAIHHAAPVPVSSPATTTPPVSATVNAPATPQLNAQLGSQEWQQALSQQVLMFHRNGQQSAELRLHPQELGALQITLKLDDNQAQLHIASAHGLVRSAVEAAIPHLRHALAESGINLGQSSVGSESLPQPQQQQTSHSGGQPSYREQHGNAQADVDIVSAPAALQNMARAVDGVDIFA</sequence>
<evidence type="ECO:0000256" key="2">
    <source>
        <dbReference type="ARBA" id="ARBA00009149"/>
    </source>
</evidence>
<keyword evidence="6" id="KW-0969">Cilium</keyword>
<evidence type="ECO:0000256" key="3">
    <source>
        <dbReference type="ARBA" id="ARBA00022795"/>
    </source>
</evidence>
<dbReference type="PANTHER" id="PTHR37533">
    <property type="entry name" value="FLAGELLAR HOOK-LENGTH CONTROL PROTEIN"/>
    <property type="match status" value="1"/>
</dbReference>
<accession>A0A542BRB5</accession>
<dbReference type="InterPro" id="IPR021136">
    <property type="entry name" value="Flagellar_hook_control-like_C"/>
</dbReference>
<evidence type="ECO:0000313" key="6">
    <source>
        <dbReference type="EMBL" id="TVZ71395.1"/>
    </source>
</evidence>
<reference evidence="6" key="1">
    <citation type="submission" date="2019-06" db="EMBL/GenBank/DDBJ databases">
        <authorList>
            <person name="Deangelis K."/>
            <person name="Huntemann M."/>
            <person name="Clum A."/>
            <person name="Pillay M."/>
            <person name="Palaniappan K."/>
            <person name="Varghese N."/>
            <person name="Mikhailova N."/>
            <person name="Stamatis D."/>
            <person name="Reddy T."/>
            <person name="Daum C."/>
            <person name="Shapiro N."/>
            <person name="Ivanova N."/>
            <person name="Kyrpides N."/>
            <person name="Woyke T."/>
        </authorList>
    </citation>
    <scope>NUCLEOTIDE SEQUENCE [LARGE SCALE GENOMIC DNA]</scope>
    <source>
        <strain evidence="6">128R</strain>
    </source>
</reference>
<protein>
    <submittedName>
        <fullName evidence="6">Flagellar hook-length control protein FliK</fullName>
    </submittedName>
</protein>
<feature type="compositionally biased region" description="Polar residues" evidence="4">
    <location>
        <begin position="346"/>
        <end position="367"/>
    </location>
</feature>
<dbReference type="EMBL" id="VISQ01000001">
    <property type="protein sequence ID" value="TVZ71395.1"/>
    <property type="molecule type" value="Genomic_DNA"/>
</dbReference>
<proteinExistence type="inferred from homology"/>
<evidence type="ECO:0000256" key="4">
    <source>
        <dbReference type="SAM" id="MobiDB-lite"/>
    </source>
</evidence>
<keyword evidence="6" id="KW-0966">Cell projection</keyword>
<dbReference type="InterPro" id="IPR052563">
    <property type="entry name" value="FliK"/>
</dbReference>
<keyword evidence="3" id="KW-1005">Bacterial flagellum biogenesis</keyword>
<dbReference type="GO" id="GO:0044780">
    <property type="term" value="P:bacterial-type flagellum assembly"/>
    <property type="evidence" value="ECO:0007669"/>
    <property type="project" value="InterPro"/>
</dbReference>
<dbReference type="GO" id="GO:0009424">
    <property type="term" value="C:bacterial-type flagellum hook"/>
    <property type="evidence" value="ECO:0007669"/>
    <property type="project" value="InterPro"/>
</dbReference>
<feature type="compositionally biased region" description="Polar residues" evidence="4">
    <location>
        <begin position="170"/>
        <end position="182"/>
    </location>
</feature>
<feature type="domain" description="Flagellar hook-length control protein-like C-terminal" evidence="5">
    <location>
        <begin position="274"/>
        <end position="355"/>
    </location>
</feature>
<feature type="region of interest" description="Disordered" evidence="4">
    <location>
        <begin position="346"/>
        <end position="376"/>
    </location>
</feature>
<comment type="similarity">
    <text evidence="2">Belongs to the FliK family.</text>
</comment>
<dbReference type="InterPro" id="IPR001635">
    <property type="entry name" value="Flag_hook_Flik"/>
</dbReference>
<dbReference type="AlphaFoldDB" id="A0A542BRB5"/>
<gene>
    <name evidence="6" type="ORF">FHU10_4022</name>
</gene>
<evidence type="ECO:0000256" key="1">
    <source>
        <dbReference type="ARBA" id="ARBA00003944"/>
    </source>
</evidence>
<dbReference type="OrthoDB" id="1792985at2"/>
<dbReference type="PRINTS" id="PR01007">
    <property type="entry name" value="FLGHOOKFLIK"/>
</dbReference>
<organism evidence="6">
    <name type="scientific">Serratia fonticola</name>
    <dbReference type="NCBI Taxonomy" id="47917"/>
    <lineage>
        <taxon>Bacteria</taxon>
        <taxon>Pseudomonadati</taxon>
        <taxon>Pseudomonadota</taxon>
        <taxon>Gammaproteobacteria</taxon>
        <taxon>Enterobacterales</taxon>
        <taxon>Yersiniaceae</taxon>
        <taxon>Serratia</taxon>
    </lineage>
</organism>
<comment type="caution">
    <text evidence="6">The sequence shown here is derived from an EMBL/GenBank/DDBJ whole genome shotgun (WGS) entry which is preliminary data.</text>
</comment>
<dbReference type="Pfam" id="PF02120">
    <property type="entry name" value="Flg_hook"/>
    <property type="match status" value="1"/>
</dbReference>
<evidence type="ECO:0000259" key="5">
    <source>
        <dbReference type="Pfam" id="PF02120"/>
    </source>
</evidence>
<name>A0A542BRB5_SERFO</name>
<keyword evidence="6" id="KW-0282">Flagellum</keyword>
<dbReference type="PANTHER" id="PTHR37533:SF2">
    <property type="entry name" value="FLAGELLAR HOOK-LENGTH CONTROL PROTEIN"/>
    <property type="match status" value="1"/>
</dbReference>
<dbReference type="InterPro" id="IPR038610">
    <property type="entry name" value="FliK-like_C_sf"/>
</dbReference>
<dbReference type="CDD" id="cd17470">
    <property type="entry name" value="T3SS_Flik_C"/>
    <property type="match status" value="1"/>
</dbReference>
<comment type="function">
    <text evidence="1">Controls the length of the flagellar hook.</text>
</comment>